<dbReference type="Gene3D" id="1.10.860.10">
    <property type="entry name" value="DNAb Helicase, Chain A"/>
    <property type="match status" value="1"/>
</dbReference>
<protein>
    <submittedName>
        <fullName evidence="2">Replicative DNA helicase</fullName>
    </submittedName>
</protein>
<accession>A0ABW3PV58</accession>
<dbReference type="PANTHER" id="PTHR30153:SF2">
    <property type="entry name" value="REPLICATIVE DNA HELICASE"/>
    <property type="match status" value="1"/>
</dbReference>
<feature type="domain" description="SF4 helicase" evidence="1">
    <location>
        <begin position="166"/>
        <end position="426"/>
    </location>
</feature>
<dbReference type="InterPro" id="IPR027417">
    <property type="entry name" value="P-loop_NTPase"/>
</dbReference>
<dbReference type="InterPro" id="IPR007694">
    <property type="entry name" value="DNA_helicase_DnaB-like_C"/>
</dbReference>
<dbReference type="Pfam" id="PF03796">
    <property type="entry name" value="DnaB_C"/>
    <property type="match status" value="1"/>
</dbReference>
<dbReference type="Gene3D" id="3.40.50.300">
    <property type="entry name" value="P-loop containing nucleotide triphosphate hydrolases"/>
    <property type="match status" value="1"/>
</dbReference>
<comment type="caution">
    <text evidence="2">The sequence shown here is derived from an EMBL/GenBank/DDBJ whole genome shotgun (WGS) entry which is preliminary data.</text>
</comment>
<sequence>MTAYMQVDEARSAEPQEEVLGAFLKDPTLYTVHKQGLTPELFGEYSWLYRIIQETDAEEGLTFKGVAGRTEVTKLKVLHELRATFFNENRLPRLIQELKKNKLSTELKDLAVKTLNLIEEEEDPDETLRAIQKKAFALTTSEGKDGSSPDRDVDEWAEGVLEIVDDPAKAFGLLTGFRPIDAMTTGWHRQDFSVVGARTSMGKTAFVLEMILRLNEAGYKCAMFSLEMMKRQLYNRMMSNLLQVDLEQFRTGRLARHHYIERMMKEKDKLKSLYIDDTRGVSSDYIVDEMRRLKRTQGLDFVVVDYLQDIKEQGETNDNGGSGLARICRKLRSGAQEMDCHVMGLSQIVRGVEDRKDKRPGNADLAGSTGIETSADVIALLYRDDYYDAYSDKRGVMEVNFTKQRNGKLGKVELFYDRNCQKIREL</sequence>
<gene>
    <name evidence="2" type="ORF">ACFQ3J_08895</name>
</gene>
<evidence type="ECO:0000259" key="1">
    <source>
        <dbReference type="PROSITE" id="PS51199"/>
    </source>
</evidence>
<dbReference type="EMBL" id="JBHTKX010000001">
    <property type="protein sequence ID" value="MFD1128288.1"/>
    <property type="molecule type" value="Genomic_DNA"/>
</dbReference>
<dbReference type="PROSITE" id="PS51199">
    <property type="entry name" value="SF4_HELICASE"/>
    <property type="match status" value="1"/>
</dbReference>
<keyword evidence="2" id="KW-0347">Helicase</keyword>
<evidence type="ECO:0000313" key="2">
    <source>
        <dbReference type="EMBL" id="MFD1128288.1"/>
    </source>
</evidence>
<proteinExistence type="predicted"/>
<keyword evidence="2" id="KW-0547">Nucleotide-binding</keyword>
<dbReference type="InterPro" id="IPR016136">
    <property type="entry name" value="DNA_helicase_N/primase_C"/>
</dbReference>
<keyword evidence="3" id="KW-1185">Reference proteome</keyword>
<keyword evidence="2" id="KW-0067">ATP-binding</keyword>
<dbReference type="Proteomes" id="UP001597169">
    <property type="component" value="Unassembled WGS sequence"/>
</dbReference>
<reference evidence="3" key="1">
    <citation type="journal article" date="2019" name="Int. J. Syst. Evol. Microbiol.">
        <title>The Global Catalogue of Microorganisms (GCM) 10K type strain sequencing project: providing services to taxonomists for standard genome sequencing and annotation.</title>
        <authorList>
            <consortium name="The Broad Institute Genomics Platform"/>
            <consortium name="The Broad Institute Genome Sequencing Center for Infectious Disease"/>
            <person name="Wu L."/>
            <person name="Ma J."/>
        </authorList>
    </citation>
    <scope>NUCLEOTIDE SEQUENCE [LARGE SCALE GENOMIC DNA]</scope>
    <source>
        <strain evidence="3">CCUG 53519</strain>
    </source>
</reference>
<dbReference type="RefSeq" id="WP_251583474.1">
    <property type="nucleotide sequence ID" value="NZ_JBHTKX010000001.1"/>
</dbReference>
<organism evidence="2 3">
    <name type="scientific">Paenibacillus provencensis</name>
    <dbReference type="NCBI Taxonomy" id="441151"/>
    <lineage>
        <taxon>Bacteria</taxon>
        <taxon>Bacillati</taxon>
        <taxon>Bacillota</taxon>
        <taxon>Bacilli</taxon>
        <taxon>Bacillales</taxon>
        <taxon>Paenibacillaceae</taxon>
        <taxon>Paenibacillus</taxon>
    </lineage>
</organism>
<dbReference type="SUPFAM" id="SSF52540">
    <property type="entry name" value="P-loop containing nucleoside triphosphate hydrolases"/>
    <property type="match status" value="1"/>
</dbReference>
<keyword evidence="2" id="KW-0378">Hydrolase</keyword>
<name>A0ABW3PV58_9BACL</name>
<evidence type="ECO:0000313" key="3">
    <source>
        <dbReference type="Proteomes" id="UP001597169"/>
    </source>
</evidence>
<dbReference type="GO" id="GO:0004386">
    <property type="term" value="F:helicase activity"/>
    <property type="evidence" value="ECO:0007669"/>
    <property type="project" value="UniProtKB-KW"/>
</dbReference>
<dbReference type="PANTHER" id="PTHR30153">
    <property type="entry name" value="REPLICATIVE DNA HELICASE DNAB"/>
    <property type="match status" value="1"/>
</dbReference>